<keyword evidence="6" id="KW-1185">Reference proteome</keyword>
<dbReference type="GeneTree" id="ENSGT00390000004737"/>
<dbReference type="Ensembl" id="ENSECRT00000030390.1">
    <property type="protein sequence ID" value="ENSECRP00000029756.1"/>
    <property type="gene ID" value="ENSECRG00000020202.1"/>
</dbReference>
<organism evidence="5 6">
    <name type="scientific">Erpetoichthys calabaricus</name>
    <name type="common">Rope fish</name>
    <name type="synonym">Calamoichthys calabaricus</name>
    <dbReference type="NCBI Taxonomy" id="27687"/>
    <lineage>
        <taxon>Eukaryota</taxon>
        <taxon>Metazoa</taxon>
        <taxon>Chordata</taxon>
        <taxon>Craniata</taxon>
        <taxon>Vertebrata</taxon>
        <taxon>Euteleostomi</taxon>
        <taxon>Actinopterygii</taxon>
        <taxon>Polypteriformes</taxon>
        <taxon>Polypteridae</taxon>
        <taxon>Erpetoichthys</taxon>
    </lineage>
</organism>
<dbReference type="PANTHER" id="PTHR23424:SF23">
    <property type="entry name" value="PROTEIN SAAL1"/>
    <property type="match status" value="1"/>
</dbReference>
<comment type="subcellular location">
    <subcellularLocation>
        <location evidence="1">Nucleus</location>
    </subcellularLocation>
</comment>
<evidence type="ECO:0000256" key="3">
    <source>
        <dbReference type="ARBA" id="ARBA00038401"/>
    </source>
</evidence>
<reference evidence="5" key="3">
    <citation type="submission" date="2025-09" db="UniProtKB">
        <authorList>
            <consortium name="Ensembl"/>
        </authorList>
    </citation>
    <scope>IDENTIFICATION</scope>
</reference>
<dbReference type="InterPro" id="IPR052464">
    <property type="entry name" value="Synovial_Prolif_Regulator"/>
</dbReference>
<keyword evidence="2" id="KW-0539">Nucleus</keyword>
<dbReference type="Proteomes" id="UP000694620">
    <property type="component" value="Chromosome 2"/>
</dbReference>
<accession>A0A8C4TF44</accession>
<dbReference type="PANTHER" id="PTHR23424">
    <property type="entry name" value="SERUM AMYLOID A"/>
    <property type="match status" value="1"/>
</dbReference>
<reference evidence="5" key="1">
    <citation type="submission" date="2021-06" db="EMBL/GenBank/DDBJ databases">
        <authorList>
            <consortium name="Wellcome Sanger Institute Data Sharing"/>
        </authorList>
    </citation>
    <scope>NUCLEOTIDE SEQUENCE [LARGE SCALE GENOMIC DNA]</scope>
</reference>
<comment type="similarity">
    <text evidence="3">Belongs to the SAAL1 family.</text>
</comment>
<feature type="region of interest" description="Disordered" evidence="4">
    <location>
        <begin position="1"/>
        <end position="21"/>
    </location>
</feature>
<protein>
    <submittedName>
        <fullName evidence="5">Serum amyloid A-like 1</fullName>
    </submittedName>
</protein>
<dbReference type="GO" id="GO:1901647">
    <property type="term" value="P:positive regulation of synoviocyte proliferation"/>
    <property type="evidence" value="ECO:0007669"/>
    <property type="project" value="TreeGrafter"/>
</dbReference>
<dbReference type="GO" id="GO:0005654">
    <property type="term" value="C:nucleoplasm"/>
    <property type="evidence" value="ECO:0007669"/>
    <property type="project" value="TreeGrafter"/>
</dbReference>
<evidence type="ECO:0000256" key="1">
    <source>
        <dbReference type="ARBA" id="ARBA00004123"/>
    </source>
</evidence>
<dbReference type="Gene3D" id="1.25.10.10">
    <property type="entry name" value="Leucine-rich Repeat Variant"/>
    <property type="match status" value="1"/>
</dbReference>
<evidence type="ECO:0000313" key="6">
    <source>
        <dbReference type="Proteomes" id="UP000694620"/>
    </source>
</evidence>
<evidence type="ECO:0000313" key="5">
    <source>
        <dbReference type="Ensembl" id="ENSECRP00000029756.1"/>
    </source>
</evidence>
<evidence type="ECO:0000256" key="2">
    <source>
        <dbReference type="ARBA" id="ARBA00023242"/>
    </source>
</evidence>
<evidence type="ECO:0000256" key="4">
    <source>
        <dbReference type="SAM" id="MobiDB-lite"/>
    </source>
</evidence>
<proteinExistence type="inferred from homology"/>
<feature type="compositionally biased region" description="Acidic residues" evidence="4">
    <location>
        <begin position="10"/>
        <end position="21"/>
    </location>
</feature>
<reference evidence="5" key="2">
    <citation type="submission" date="2025-08" db="UniProtKB">
        <authorList>
            <consortium name="Ensembl"/>
        </authorList>
    </citation>
    <scope>IDENTIFICATION</scope>
</reference>
<dbReference type="AlphaFoldDB" id="A0A8C4TF44"/>
<dbReference type="InterPro" id="IPR011989">
    <property type="entry name" value="ARM-like"/>
</dbReference>
<name>A0A8C4TF44_ERPCA</name>
<gene>
    <name evidence="5" type="primary">SAAL1</name>
</gene>
<sequence length="428" mass="48344">MDRNPSPPASDDEDDPVDDAIGDTAYSKHWLVRTLTKLIQPLSNQHENAEGADESSQPDLDEDIENEICKVWDMSMDQDVAAFLQEFKAADILLEVIVKSRCPRLTEICVGILGNIACFPETCQSISRNDDLGINHLAYTGYHKGRFVLVRLLLTCLSQPDVCPCWIERIKNQKTVCENICFIMSSSTCVDLLVKVGEVVDKMFDLDEDLKQLLIPWVLLHVCLRQSTFNLSSPLERKHESPDGLEVYMHILQLLTTVDEGIQAIVVSAEIGENTWSLLCNIVCNDLCQPDDPPIVILEQKILLASILSVLSAMFACQSQHAYSKMDRNLKLIGSLFRVLQYLRECQKRETNEQSKTDGVQEEQMTILQETCCEFLSNILTELPKETTLELIQEGYLSEESCNTAFQSLLPLYSSAGNYFIESSFHYI</sequence>